<name>A0A2M6IUP8_9BACT</name>
<keyword evidence="1" id="KW-0812">Transmembrane</keyword>
<feature type="transmembrane region" description="Helical" evidence="1">
    <location>
        <begin position="51"/>
        <end position="70"/>
    </location>
</feature>
<proteinExistence type="predicted"/>
<evidence type="ECO:0008006" key="4">
    <source>
        <dbReference type="Google" id="ProtNLM"/>
    </source>
</evidence>
<dbReference type="EMBL" id="PCVM01000041">
    <property type="protein sequence ID" value="PIQ73582.1"/>
    <property type="molecule type" value="Genomic_DNA"/>
</dbReference>
<dbReference type="Proteomes" id="UP000231056">
    <property type="component" value="Unassembled WGS sequence"/>
</dbReference>
<organism evidence="2 3">
    <name type="scientific">Candidatus Roizmanbacteria bacterium CG11_big_fil_rev_8_21_14_0_20_36_8</name>
    <dbReference type="NCBI Taxonomy" id="1974856"/>
    <lineage>
        <taxon>Bacteria</taxon>
        <taxon>Candidatus Roizmaniibacteriota</taxon>
    </lineage>
</organism>
<dbReference type="AlphaFoldDB" id="A0A2M6IUP8"/>
<evidence type="ECO:0000256" key="1">
    <source>
        <dbReference type="SAM" id="Phobius"/>
    </source>
</evidence>
<gene>
    <name evidence="2" type="ORF">COV58_01790</name>
</gene>
<comment type="caution">
    <text evidence="2">The sequence shown here is derived from an EMBL/GenBank/DDBJ whole genome shotgun (WGS) entry which is preliminary data.</text>
</comment>
<keyword evidence="1" id="KW-0472">Membrane</keyword>
<evidence type="ECO:0000313" key="2">
    <source>
        <dbReference type="EMBL" id="PIQ73582.1"/>
    </source>
</evidence>
<reference evidence="2 3" key="1">
    <citation type="submission" date="2017-09" db="EMBL/GenBank/DDBJ databases">
        <title>Depth-based differentiation of microbial function through sediment-hosted aquifers and enrichment of novel symbionts in the deep terrestrial subsurface.</title>
        <authorList>
            <person name="Probst A.J."/>
            <person name="Ladd B."/>
            <person name="Jarett J.K."/>
            <person name="Geller-Mcgrath D.E."/>
            <person name="Sieber C.M."/>
            <person name="Emerson J.B."/>
            <person name="Anantharaman K."/>
            <person name="Thomas B.C."/>
            <person name="Malmstrom R."/>
            <person name="Stieglmeier M."/>
            <person name="Klingl A."/>
            <person name="Woyke T."/>
            <person name="Ryan C.M."/>
            <person name="Banfield J.F."/>
        </authorList>
    </citation>
    <scope>NUCLEOTIDE SEQUENCE [LARGE SCALE GENOMIC DNA]</scope>
    <source>
        <strain evidence="2">CG11_big_fil_rev_8_21_14_0_20_36_8</strain>
    </source>
</reference>
<protein>
    <recommendedName>
        <fullName evidence="4">Major facilitator superfamily (MFS) profile domain-containing protein</fullName>
    </recommendedName>
</protein>
<accession>A0A2M6IUP8</accession>
<evidence type="ECO:0000313" key="3">
    <source>
        <dbReference type="Proteomes" id="UP000231056"/>
    </source>
</evidence>
<sequence length="96" mass="10720">MSKQKEEKCLTIAFSSFLPYSIFHQKAFLAFVYDELKAYGRELDDEKVQGWMITASVSGIAIALFVGGFVAEISYVYVFIASIISISIAFTIMLSI</sequence>
<keyword evidence="1" id="KW-1133">Transmembrane helix</keyword>
<feature type="transmembrane region" description="Helical" evidence="1">
    <location>
        <begin position="76"/>
        <end position="94"/>
    </location>
</feature>